<name>A0A5P3XJI9_PARBF</name>
<dbReference type="PANTHER" id="PTHR21016:SF25">
    <property type="entry name" value="TM2 DOMAIN-CONTAINING PROTEIN DDB_G0277895-RELATED"/>
    <property type="match status" value="1"/>
</dbReference>
<evidence type="ECO:0000256" key="5">
    <source>
        <dbReference type="SAM" id="Phobius"/>
    </source>
</evidence>
<dbReference type="InterPro" id="IPR025874">
    <property type="entry name" value="DZR"/>
</dbReference>
<evidence type="ECO:0000259" key="7">
    <source>
        <dbReference type="Pfam" id="PF12773"/>
    </source>
</evidence>
<dbReference type="EMBL" id="JABAFD010000005">
    <property type="protein sequence ID" value="NME09803.1"/>
    <property type="molecule type" value="Genomic_DNA"/>
</dbReference>
<gene>
    <name evidence="9" type="ORF">D4A35_17130</name>
    <name evidence="8" type="ORF">HF875_09755</name>
</gene>
<dbReference type="InterPro" id="IPR007829">
    <property type="entry name" value="TM2"/>
</dbReference>
<evidence type="ECO:0000259" key="6">
    <source>
        <dbReference type="Pfam" id="PF05154"/>
    </source>
</evidence>
<dbReference type="Pfam" id="PF12773">
    <property type="entry name" value="DZR"/>
    <property type="match status" value="1"/>
</dbReference>
<dbReference type="RefSeq" id="WP_150842999.1">
    <property type="nucleotide sequence ID" value="NZ_CP032452.1"/>
</dbReference>
<feature type="transmembrane region" description="Helical" evidence="5">
    <location>
        <begin position="135"/>
        <end position="154"/>
    </location>
</feature>
<proteinExistence type="predicted"/>
<feature type="domain" description="DZANK-type" evidence="7">
    <location>
        <begin position="3"/>
        <end position="49"/>
    </location>
</feature>
<dbReference type="PANTHER" id="PTHR21016">
    <property type="entry name" value="BETA-AMYLOID BINDING PROTEIN-RELATED"/>
    <property type="match status" value="1"/>
</dbReference>
<dbReference type="EMBL" id="CP032452">
    <property type="protein sequence ID" value="QEZ70538.1"/>
    <property type="molecule type" value="Genomic_DNA"/>
</dbReference>
<keyword evidence="2 5" id="KW-0812">Transmembrane</keyword>
<feature type="domain" description="TM2" evidence="6">
    <location>
        <begin position="131"/>
        <end position="189"/>
    </location>
</feature>
<dbReference type="AlphaFoldDB" id="A0A5P3XJI9"/>
<dbReference type="InterPro" id="IPR050932">
    <property type="entry name" value="TM2D1-3-like"/>
</dbReference>
<comment type="subcellular location">
    <subcellularLocation>
        <location evidence="1">Membrane</location>
        <topology evidence="1">Multi-pass membrane protein</topology>
    </subcellularLocation>
</comment>
<accession>A0A5P3XJI9</accession>
<evidence type="ECO:0000256" key="2">
    <source>
        <dbReference type="ARBA" id="ARBA00022692"/>
    </source>
</evidence>
<evidence type="ECO:0000256" key="4">
    <source>
        <dbReference type="ARBA" id="ARBA00023136"/>
    </source>
</evidence>
<keyword evidence="3 5" id="KW-1133">Transmembrane helix</keyword>
<reference evidence="8 11" key="2">
    <citation type="submission" date="2020-04" db="EMBL/GenBank/DDBJ databases">
        <authorList>
            <person name="Hitch T.C.A."/>
            <person name="Wylensek D."/>
            <person name="Clavel T."/>
        </authorList>
    </citation>
    <scope>NUCLEOTIDE SEQUENCE [LARGE SCALE GENOMIC DNA]</scope>
    <source>
        <strain evidence="8 11">Med78_4-601-WT-2</strain>
    </source>
</reference>
<reference evidence="9 10" key="1">
    <citation type="submission" date="2018-09" db="EMBL/GenBank/DDBJ databases">
        <title>A clostridial neurotoxin that targets Anopheles mosquitoes.</title>
        <authorList>
            <person name="Contreras E."/>
            <person name="Masuyer G."/>
            <person name="Qureshi N."/>
            <person name="Chawla S."/>
            <person name="Lim H.L."/>
            <person name="Chen J."/>
            <person name="Stenmark P."/>
            <person name="Gill S."/>
        </authorList>
    </citation>
    <scope>NUCLEOTIDE SEQUENCE [LARGE SCALE GENOMIC DNA]</scope>
    <source>
        <strain evidence="9 10">Cbm</strain>
    </source>
</reference>
<sequence length="207" mass="22733">MYCKNCGNELKENASICVDCGVSIGKGNKFCKFCGNEVNEDSKFCISCGNELNKPYIPKIKDCTNRKIYCRNCANEMDCESSICTKCGVKRGGGNSYCYACGKETDEKADICVHCGVELKNRFSMVNSKGTKSKLMAVILCILFGTMGIHRFYVGDNTEGFILLALTLGGIVTCGITTIISGIWVIVDLIFIIIDKITDENGEPLQW</sequence>
<dbReference type="Proteomes" id="UP000326961">
    <property type="component" value="Chromosome"/>
</dbReference>
<evidence type="ECO:0000313" key="8">
    <source>
        <dbReference type="EMBL" id="NME09803.1"/>
    </source>
</evidence>
<protein>
    <submittedName>
        <fullName evidence="8">TM2 domain-containing protein</fullName>
    </submittedName>
    <submittedName>
        <fullName evidence="9">Zinc-ribbon domain-containing protein</fullName>
    </submittedName>
</protein>
<dbReference type="Pfam" id="PF05154">
    <property type="entry name" value="TM2"/>
    <property type="match status" value="1"/>
</dbReference>
<evidence type="ECO:0000256" key="1">
    <source>
        <dbReference type="ARBA" id="ARBA00004141"/>
    </source>
</evidence>
<evidence type="ECO:0000313" key="10">
    <source>
        <dbReference type="Proteomes" id="UP000326961"/>
    </source>
</evidence>
<evidence type="ECO:0000256" key="3">
    <source>
        <dbReference type="ARBA" id="ARBA00022989"/>
    </source>
</evidence>
<organism evidence="9 10">
    <name type="scientific">Paraclostridium bifermentans</name>
    <name type="common">Clostridium bifermentans</name>
    <dbReference type="NCBI Taxonomy" id="1490"/>
    <lineage>
        <taxon>Bacteria</taxon>
        <taxon>Bacillati</taxon>
        <taxon>Bacillota</taxon>
        <taxon>Clostridia</taxon>
        <taxon>Peptostreptococcales</taxon>
        <taxon>Peptostreptococcaceae</taxon>
        <taxon>Paraclostridium</taxon>
    </lineage>
</organism>
<evidence type="ECO:0000313" key="9">
    <source>
        <dbReference type="EMBL" id="QEZ70538.1"/>
    </source>
</evidence>
<evidence type="ECO:0000313" key="11">
    <source>
        <dbReference type="Proteomes" id="UP000573963"/>
    </source>
</evidence>
<dbReference type="GO" id="GO:0016020">
    <property type="term" value="C:membrane"/>
    <property type="evidence" value="ECO:0007669"/>
    <property type="project" value="UniProtKB-SubCell"/>
</dbReference>
<dbReference type="Proteomes" id="UP000573963">
    <property type="component" value="Unassembled WGS sequence"/>
</dbReference>
<keyword evidence="4 5" id="KW-0472">Membrane</keyword>
<feature type="transmembrane region" description="Helical" evidence="5">
    <location>
        <begin position="160"/>
        <end position="187"/>
    </location>
</feature>